<dbReference type="EMBL" id="CP015079">
    <property type="protein sequence ID" value="ANH40330.1"/>
    <property type="molecule type" value="Genomic_DNA"/>
</dbReference>
<dbReference type="Proteomes" id="UP000077868">
    <property type="component" value="Chromosome"/>
</dbReference>
<sequence>MTTDTTHANRRTPVAPLLGAVVVVSAVGLVLVVVAALTGGSDAAAGVAVGSGLALAVFAFGAFAVNAVAGAMPSAALMVALMTYFLQVLALALALTVLNDSAAIDRSVDRTWLAGGVIACTLVWLAAQVRFTARLRTLAYDLPDARRHEAGA</sequence>
<dbReference type="STRING" id="1300347.I601_3932"/>
<keyword evidence="1" id="KW-1133">Transmembrane helix</keyword>
<evidence type="ECO:0000313" key="2">
    <source>
        <dbReference type="EMBL" id="ANH40330.1"/>
    </source>
</evidence>
<dbReference type="KEGG" id="ndk:I601_3932"/>
<keyword evidence="1" id="KW-0472">Membrane</keyword>
<keyword evidence="3" id="KW-1185">Reference proteome</keyword>
<feature type="transmembrane region" description="Helical" evidence="1">
    <location>
        <begin position="77"/>
        <end position="98"/>
    </location>
</feature>
<evidence type="ECO:0000256" key="1">
    <source>
        <dbReference type="SAM" id="Phobius"/>
    </source>
</evidence>
<feature type="transmembrane region" description="Helical" evidence="1">
    <location>
        <begin position="12"/>
        <end position="37"/>
    </location>
</feature>
<organism evidence="2 3">
    <name type="scientific">Nocardioides dokdonensis FR1436</name>
    <dbReference type="NCBI Taxonomy" id="1300347"/>
    <lineage>
        <taxon>Bacteria</taxon>
        <taxon>Bacillati</taxon>
        <taxon>Actinomycetota</taxon>
        <taxon>Actinomycetes</taxon>
        <taxon>Propionibacteriales</taxon>
        <taxon>Nocardioidaceae</taxon>
        <taxon>Nocardioides</taxon>
    </lineage>
</organism>
<accession>A0A1A9GRN7</accession>
<feature type="transmembrane region" description="Helical" evidence="1">
    <location>
        <begin position="43"/>
        <end position="65"/>
    </location>
</feature>
<reference evidence="2 3" key="1">
    <citation type="submission" date="2016-03" db="EMBL/GenBank/DDBJ databases">
        <title>Complete genome sequence of a soil Actinobacterium, Nocardioides dokdonensis FR1436.</title>
        <authorList>
            <person name="Kwon S.-K."/>
            <person name="Kim K."/>
            <person name="Kim J.F."/>
        </authorList>
    </citation>
    <scope>NUCLEOTIDE SEQUENCE [LARGE SCALE GENOMIC DNA]</scope>
    <source>
        <strain evidence="2 3">FR1436</strain>
    </source>
</reference>
<dbReference type="OrthoDB" id="3790591at2"/>
<feature type="transmembrane region" description="Helical" evidence="1">
    <location>
        <begin position="110"/>
        <end position="127"/>
    </location>
</feature>
<keyword evidence="1" id="KW-0812">Transmembrane</keyword>
<dbReference type="RefSeq" id="WP_068113475.1">
    <property type="nucleotide sequence ID" value="NZ_CP015079.1"/>
</dbReference>
<evidence type="ECO:0008006" key="4">
    <source>
        <dbReference type="Google" id="ProtNLM"/>
    </source>
</evidence>
<name>A0A1A9GRN7_9ACTN</name>
<dbReference type="AlphaFoldDB" id="A0A1A9GRN7"/>
<protein>
    <recommendedName>
        <fullName evidence="4">ATP synthase protein I</fullName>
    </recommendedName>
</protein>
<gene>
    <name evidence="2" type="ORF">I601_3932</name>
</gene>
<proteinExistence type="predicted"/>
<evidence type="ECO:0000313" key="3">
    <source>
        <dbReference type="Proteomes" id="UP000077868"/>
    </source>
</evidence>
<dbReference type="PATRIC" id="fig|1300347.3.peg.3938"/>